<feature type="chain" id="PRO_5047501352" evidence="1">
    <location>
        <begin position="21"/>
        <end position="211"/>
    </location>
</feature>
<dbReference type="Proteomes" id="UP001596405">
    <property type="component" value="Unassembled WGS sequence"/>
</dbReference>
<name>A0ABW2DHB7_9BACT</name>
<feature type="signal peptide" evidence="1">
    <location>
        <begin position="1"/>
        <end position="20"/>
    </location>
</feature>
<evidence type="ECO:0000313" key="2">
    <source>
        <dbReference type="EMBL" id="MFC6997232.1"/>
    </source>
</evidence>
<gene>
    <name evidence="2" type="ORF">ACFQHR_06325</name>
</gene>
<dbReference type="RefSeq" id="WP_239693295.1">
    <property type="nucleotide sequence ID" value="NZ_JBHSYQ010000003.1"/>
</dbReference>
<comment type="caution">
    <text evidence="2">The sequence shown here is derived from an EMBL/GenBank/DDBJ whole genome shotgun (WGS) entry which is preliminary data.</text>
</comment>
<evidence type="ECO:0000313" key="3">
    <source>
        <dbReference type="Proteomes" id="UP001596405"/>
    </source>
</evidence>
<protein>
    <submittedName>
        <fullName evidence="2">DUF4412 domain-containing protein</fullName>
    </submittedName>
</protein>
<sequence length="211" mass="23609">MKRTLSAAILVMLLTFTAFAQSFEGKITYQVTYKSKTPNLTSEQLSEMMGNTQEYFMKGGNYKSLLNGSLVQWQLYPSQDTVVYSKMSNTSSVYYTDATKAQEEVVKAEIKKGATTISGYSCDELTLTLASGYVEKYYFSQKLPVDAKLFLNHNYGNWYAFLEKANAVPLKMVVDSELFVIESVATEVKPMKLADSLFKLPAGATLEKSPF</sequence>
<keyword evidence="1" id="KW-0732">Signal</keyword>
<organism evidence="2 3">
    <name type="scientific">Rufibacter roseus</name>
    <dbReference type="NCBI Taxonomy" id="1567108"/>
    <lineage>
        <taxon>Bacteria</taxon>
        <taxon>Pseudomonadati</taxon>
        <taxon>Bacteroidota</taxon>
        <taxon>Cytophagia</taxon>
        <taxon>Cytophagales</taxon>
        <taxon>Hymenobacteraceae</taxon>
        <taxon>Rufibacter</taxon>
    </lineage>
</organism>
<dbReference type="EMBL" id="JBHSYQ010000003">
    <property type="protein sequence ID" value="MFC6997232.1"/>
    <property type="molecule type" value="Genomic_DNA"/>
</dbReference>
<proteinExistence type="predicted"/>
<accession>A0ABW2DHB7</accession>
<reference evidence="3" key="1">
    <citation type="journal article" date="2019" name="Int. J. Syst. Evol. Microbiol.">
        <title>The Global Catalogue of Microorganisms (GCM) 10K type strain sequencing project: providing services to taxonomists for standard genome sequencing and annotation.</title>
        <authorList>
            <consortium name="The Broad Institute Genomics Platform"/>
            <consortium name="The Broad Institute Genome Sequencing Center for Infectious Disease"/>
            <person name="Wu L."/>
            <person name="Ma J."/>
        </authorList>
    </citation>
    <scope>NUCLEOTIDE SEQUENCE [LARGE SCALE GENOMIC DNA]</scope>
    <source>
        <strain evidence="3">CGMCC 4.7393</strain>
    </source>
</reference>
<keyword evidence="3" id="KW-1185">Reference proteome</keyword>
<evidence type="ECO:0000256" key="1">
    <source>
        <dbReference type="SAM" id="SignalP"/>
    </source>
</evidence>